<name>A0ABP9BJE6_9MICC</name>
<organism evidence="1 2">
    <name type="scientific">Rothia endophytica</name>
    <dbReference type="NCBI Taxonomy" id="1324766"/>
    <lineage>
        <taxon>Bacteria</taxon>
        <taxon>Bacillati</taxon>
        <taxon>Actinomycetota</taxon>
        <taxon>Actinomycetes</taxon>
        <taxon>Micrococcales</taxon>
        <taxon>Micrococcaceae</taxon>
        <taxon>Rothia</taxon>
    </lineage>
</organism>
<reference evidence="2" key="1">
    <citation type="journal article" date="2019" name="Int. J. Syst. Evol. Microbiol.">
        <title>The Global Catalogue of Microorganisms (GCM) 10K type strain sequencing project: providing services to taxonomists for standard genome sequencing and annotation.</title>
        <authorList>
            <consortium name="The Broad Institute Genomics Platform"/>
            <consortium name="The Broad Institute Genome Sequencing Center for Infectious Disease"/>
            <person name="Wu L."/>
            <person name="Ma J."/>
        </authorList>
    </citation>
    <scope>NUCLEOTIDE SEQUENCE [LARGE SCALE GENOMIC DNA]</scope>
    <source>
        <strain evidence="2">JCM 18541</strain>
    </source>
</reference>
<sequence length="97" mass="10640">MGVNFEAETDFLQRGVNLLLARFTSLNSGFVLVLAEVHQLAHGRLSVRGNLNQVEIGFLSKTQCIFYTDNTDLFTTGADETDFRNANTVVDAGIAND</sequence>
<evidence type="ECO:0000313" key="2">
    <source>
        <dbReference type="Proteomes" id="UP001500187"/>
    </source>
</evidence>
<keyword evidence="2" id="KW-1185">Reference proteome</keyword>
<proteinExistence type="predicted"/>
<gene>
    <name evidence="1" type="ORF">GCM10023352_13170</name>
</gene>
<comment type="caution">
    <text evidence="1">The sequence shown here is derived from an EMBL/GenBank/DDBJ whole genome shotgun (WGS) entry which is preliminary data.</text>
</comment>
<protein>
    <submittedName>
        <fullName evidence="1">Uncharacterized protein</fullName>
    </submittedName>
</protein>
<dbReference type="EMBL" id="BAABKP010000002">
    <property type="protein sequence ID" value="GAA4795336.1"/>
    <property type="molecule type" value="Genomic_DNA"/>
</dbReference>
<evidence type="ECO:0000313" key="1">
    <source>
        <dbReference type="EMBL" id="GAA4795336.1"/>
    </source>
</evidence>
<dbReference type="Proteomes" id="UP001500187">
    <property type="component" value="Unassembled WGS sequence"/>
</dbReference>
<accession>A0ABP9BJE6</accession>